<evidence type="ECO:0000313" key="3">
    <source>
        <dbReference type="Proteomes" id="UP000016922"/>
    </source>
</evidence>
<evidence type="ECO:0000313" key="2">
    <source>
        <dbReference type="EMBL" id="EPE33820.1"/>
    </source>
</evidence>
<dbReference type="HOGENOM" id="CLU_2004156_0_0_1"/>
<feature type="region of interest" description="Disordered" evidence="1">
    <location>
        <begin position="1"/>
        <end position="64"/>
    </location>
</feature>
<dbReference type="GeneID" id="19465886"/>
<protein>
    <submittedName>
        <fullName evidence="2">Uncharacterized protein</fullName>
    </submittedName>
</protein>
<dbReference type="Proteomes" id="UP000016922">
    <property type="component" value="Unassembled WGS sequence"/>
</dbReference>
<accession>S3D7W0</accession>
<organism evidence="2 3">
    <name type="scientific">Glarea lozoyensis (strain ATCC 20868 / MF5171)</name>
    <dbReference type="NCBI Taxonomy" id="1116229"/>
    <lineage>
        <taxon>Eukaryota</taxon>
        <taxon>Fungi</taxon>
        <taxon>Dikarya</taxon>
        <taxon>Ascomycota</taxon>
        <taxon>Pezizomycotina</taxon>
        <taxon>Leotiomycetes</taxon>
        <taxon>Helotiales</taxon>
        <taxon>Helotiaceae</taxon>
        <taxon>Glarea</taxon>
    </lineage>
</organism>
<feature type="compositionally biased region" description="Low complexity" evidence="1">
    <location>
        <begin position="16"/>
        <end position="27"/>
    </location>
</feature>
<dbReference type="EMBL" id="KE145357">
    <property type="protein sequence ID" value="EPE33820.1"/>
    <property type="molecule type" value="Genomic_DNA"/>
</dbReference>
<dbReference type="KEGG" id="glz:GLAREA_06833"/>
<evidence type="ECO:0000256" key="1">
    <source>
        <dbReference type="SAM" id="MobiDB-lite"/>
    </source>
</evidence>
<dbReference type="RefSeq" id="XP_008078972.1">
    <property type="nucleotide sequence ID" value="XM_008080781.1"/>
</dbReference>
<reference evidence="2 3" key="1">
    <citation type="journal article" date="2013" name="BMC Genomics">
        <title>Genomics-driven discovery of the pneumocandin biosynthetic gene cluster in the fungus Glarea lozoyensis.</title>
        <authorList>
            <person name="Chen L."/>
            <person name="Yue Q."/>
            <person name="Zhang X."/>
            <person name="Xiang M."/>
            <person name="Wang C."/>
            <person name="Li S."/>
            <person name="Che Y."/>
            <person name="Ortiz-Lopez F.J."/>
            <person name="Bills G.F."/>
            <person name="Liu X."/>
            <person name="An Z."/>
        </authorList>
    </citation>
    <scope>NUCLEOTIDE SEQUENCE [LARGE SCALE GENOMIC DNA]</scope>
    <source>
        <strain evidence="3">ATCC 20868 / MF5171</strain>
    </source>
</reference>
<name>S3D7W0_GLAL2</name>
<keyword evidence="3" id="KW-1185">Reference proteome</keyword>
<gene>
    <name evidence="2" type="ORF">GLAREA_06833</name>
</gene>
<dbReference type="AlphaFoldDB" id="S3D7W0"/>
<sequence length="124" mass="13472">MSDQNPSDLQEEPSDRNGTSSGDSSTNTAQTDDPFGAGQGLDNLNRSVNSEELLHNQRHTLARPPKEYQRAALVAASFSNPPHMLQGPARRLKIVQEIARISEGTGCNARAEKEFRRSKAARGG</sequence>
<proteinExistence type="predicted"/>